<dbReference type="GO" id="GO:0042781">
    <property type="term" value="F:3'-tRNA processing endoribonuclease activity"/>
    <property type="evidence" value="ECO:0007669"/>
    <property type="project" value="TreeGrafter"/>
</dbReference>
<dbReference type="STRING" id="1537102.L0AY42"/>
<sequence>MNYVIFFSIAVFSLASALSHNLPRFRLQENHFVRENLGFVGYNLFNRRHGRSLTTSAVNTYVTSNPNRNKPIARKNSVIRRSKLHRKSINRTRRLDEHSQAPEVVKIKEQESVYHDISFGNLESRDHLEHKGIKRCDQKSKGSKGTTTSERNLALYTKFKTLITVYSDIFNELGIYDEIKKLIPFFHWDIWQSISRGQLRTCNWSKNQFQDYLNILGKLDDHIIAIYDDIFKTVTTLSDNVKESQPQKDLKEQLTPELIQSMFENIANNYKSEISSKRSKNLGCIKNFFERQILKAIESIISNSITPYSTVAHELIGKFINIGDKKQKERLSAENYFEYLYGKVMEPRIFQDPRNIERLNIYHKHVFTDWMIKFIGTGSKMPALTRLTSSMAFFRKLSPYIWLFDCGEGIKHGLEILNHDPTNVNKIFITHLHGDHCLGLFAFLYMRRNVPLEVYGPTGIRDFIHEVHKRTSCMENLDCIVYELEVNGNNKKSENNIKGQTFVPDTSGCLKVFEDEVCTVHAAPLDHKMPTVGYVITEKFKDSNLGKVPRKIVICQDSSNSDKMIPIAKDATILIHEATINSPTPSTSNILLSLIRDYKSVEFSKGVVGALFNFASSLDLRINCLSHTKANLNLFLSKNLSTMLGKLDCTKELIDGFIKAPKIHPNDMQKQVLKQDKTRSEYICKQYKFMKLNWLSQIKNLISRLKLIKELNKLGTPIKRLKKHTSLLLRINSLLQNEFSFRKTSLAYNNILVGFSNELKFKGPNRSETPKIEMLDSIYSQIYEYWDEHNTEKEKIRNPEDKDWWKLLNKITESYGHSTSPLAADFAIKTDAKRLILTHFTSKYAGDSKLSSVLTMARIEHDARMTIKNHFKSKPTKLERSIPVTAAWDGYVITL</sequence>
<dbReference type="Proteomes" id="UP000031512">
    <property type="component" value="Chromosome 1"/>
</dbReference>
<dbReference type="VEuPathDB" id="PiroplasmaDB:BEWA_033570"/>
<dbReference type="GeneID" id="15803324"/>
<reference evidence="2 3" key="1">
    <citation type="journal article" date="2012" name="BMC Genomics">
        <title>Comparative genomic analysis and phylogenetic position of Theileria equi.</title>
        <authorList>
            <person name="Kappmeyer L.S."/>
            <person name="Thiagarajan M."/>
            <person name="Herndon D.R."/>
            <person name="Ramsay J.D."/>
            <person name="Caler E."/>
            <person name="Djikeng A."/>
            <person name="Gillespie J.J."/>
            <person name="Lau A.O."/>
            <person name="Roalson E.H."/>
            <person name="Silva J.C."/>
            <person name="Silva M.G."/>
            <person name="Suarez C.E."/>
            <person name="Ueti M.W."/>
            <person name="Nene V.M."/>
            <person name="Mealey R.H."/>
            <person name="Knowles D.P."/>
            <person name="Brayton K.A."/>
        </authorList>
    </citation>
    <scope>NUCLEOTIDE SEQUENCE [LARGE SCALE GENOMIC DNA]</scope>
    <source>
        <strain evidence="2 3">WA</strain>
    </source>
</reference>
<dbReference type="InterPro" id="IPR036866">
    <property type="entry name" value="RibonucZ/Hydroxyglut_hydro"/>
</dbReference>
<dbReference type="SUPFAM" id="SSF56281">
    <property type="entry name" value="Metallo-hydrolase/oxidoreductase"/>
    <property type="match status" value="1"/>
</dbReference>
<gene>
    <name evidence="2" type="ORF">BEWA_033570</name>
</gene>
<dbReference type="KEGG" id="beq:BEWA_033570"/>
<dbReference type="PANTHER" id="PTHR46018">
    <property type="entry name" value="ZINC PHOSPHODIESTERASE ELAC PROTEIN 1"/>
    <property type="match status" value="1"/>
</dbReference>
<accession>L0AY42</accession>
<protein>
    <submittedName>
        <fullName evidence="2">Uncharacterized protein</fullName>
    </submittedName>
</protein>
<dbReference type="GO" id="GO:0005634">
    <property type="term" value="C:nucleus"/>
    <property type="evidence" value="ECO:0007669"/>
    <property type="project" value="TreeGrafter"/>
</dbReference>
<evidence type="ECO:0000313" key="3">
    <source>
        <dbReference type="Proteomes" id="UP000031512"/>
    </source>
</evidence>
<keyword evidence="1" id="KW-0732">Signal</keyword>
<dbReference type="EMBL" id="CP001669">
    <property type="protein sequence ID" value="AFZ80502.1"/>
    <property type="molecule type" value="Genomic_DNA"/>
</dbReference>
<dbReference type="AlphaFoldDB" id="L0AY42"/>
<dbReference type="OrthoDB" id="527344at2759"/>
<keyword evidence="3" id="KW-1185">Reference proteome</keyword>
<dbReference type="PANTHER" id="PTHR46018:SF2">
    <property type="entry name" value="ZINC PHOSPHODIESTERASE ELAC PROTEIN 1"/>
    <property type="match status" value="1"/>
</dbReference>
<organism evidence="2 3">
    <name type="scientific">Theileria equi strain WA</name>
    <dbReference type="NCBI Taxonomy" id="1537102"/>
    <lineage>
        <taxon>Eukaryota</taxon>
        <taxon>Sar</taxon>
        <taxon>Alveolata</taxon>
        <taxon>Apicomplexa</taxon>
        <taxon>Aconoidasida</taxon>
        <taxon>Piroplasmida</taxon>
        <taxon>Theileriidae</taxon>
        <taxon>Theileria</taxon>
    </lineage>
</organism>
<dbReference type="Pfam" id="PF23023">
    <property type="entry name" value="Anti-Pycsar_Apyc1"/>
    <property type="match status" value="1"/>
</dbReference>
<dbReference type="RefSeq" id="XP_004830168.1">
    <property type="nucleotide sequence ID" value="XM_004830111.1"/>
</dbReference>
<evidence type="ECO:0000313" key="2">
    <source>
        <dbReference type="EMBL" id="AFZ80502.1"/>
    </source>
</evidence>
<dbReference type="eggNOG" id="KOG2121">
    <property type="taxonomic scope" value="Eukaryota"/>
</dbReference>
<name>L0AY42_THEEQ</name>
<evidence type="ECO:0000256" key="1">
    <source>
        <dbReference type="SAM" id="SignalP"/>
    </source>
</evidence>
<dbReference type="Gene3D" id="3.60.15.10">
    <property type="entry name" value="Ribonuclease Z/Hydroxyacylglutathione hydrolase-like"/>
    <property type="match status" value="2"/>
</dbReference>
<feature type="signal peptide" evidence="1">
    <location>
        <begin position="1"/>
        <end position="17"/>
    </location>
</feature>
<proteinExistence type="predicted"/>
<feature type="chain" id="PRO_5003939342" evidence="1">
    <location>
        <begin position="18"/>
        <end position="895"/>
    </location>
</feature>